<keyword evidence="2" id="KW-1185">Reference proteome</keyword>
<evidence type="ECO:0008006" key="3">
    <source>
        <dbReference type="Google" id="ProtNLM"/>
    </source>
</evidence>
<gene>
    <name evidence="1" type="ORF">GCM10023183_10960</name>
</gene>
<comment type="caution">
    <text evidence="1">The sequence shown here is derived from an EMBL/GenBank/DDBJ whole genome shotgun (WGS) entry which is preliminary data.</text>
</comment>
<name>A0ABP8FCY8_9BACT</name>
<organism evidence="1 2">
    <name type="scientific">Nibribacter koreensis</name>
    <dbReference type="NCBI Taxonomy" id="1084519"/>
    <lineage>
        <taxon>Bacteria</taxon>
        <taxon>Pseudomonadati</taxon>
        <taxon>Bacteroidota</taxon>
        <taxon>Cytophagia</taxon>
        <taxon>Cytophagales</taxon>
        <taxon>Hymenobacteraceae</taxon>
        <taxon>Nibribacter</taxon>
    </lineage>
</organism>
<reference evidence="2" key="1">
    <citation type="journal article" date="2019" name="Int. J. Syst. Evol. Microbiol.">
        <title>The Global Catalogue of Microorganisms (GCM) 10K type strain sequencing project: providing services to taxonomists for standard genome sequencing and annotation.</title>
        <authorList>
            <consortium name="The Broad Institute Genomics Platform"/>
            <consortium name="The Broad Institute Genome Sequencing Center for Infectious Disease"/>
            <person name="Wu L."/>
            <person name="Ma J."/>
        </authorList>
    </citation>
    <scope>NUCLEOTIDE SEQUENCE [LARGE SCALE GENOMIC DNA]</scope>
    <source>
        <strain evidence="2">JCM 17917</strain>
    </source>
</reference>
<proteinExistence type="predicted"/>
<sequence>MMAPIVISAVGNILFYSHMAMNYTTVLLLQGILHYSPGKEEIPLQQVLGFFDYVNHSLPSYQEFKESMQWAVARELIEVRKGRLKPSANFKVWRESRPRQLSIQREGDEIAQLLALLPKQEEIAAHALVTESEFDDALAAYLRKKA</sequence>
<protein>
    <recommendedName>
        <fullName evidence="3">Antitoxin SocA-like Panacea domain-containing protein</fullName>
    </recommendedName>
</protein>
<dbReference type="EMBL" id="BAABGX010000001">
    <property type="protein sequence ID" value="GAA4300599.1"/>
    <property type="molecule type" value="Genomic_DNA"/>
</dbReference>
<evidence type="ECO:0000313" key="2">
    <source>
        <dbReference type="Proteomes" id="UP001501844"/>
    </source>
</evidence>
<accession>A0ABP8FCY8</accession>
<dbReference type="Proteomes" id="UP001501844">
    <property type="component" value="Unassembled WGS sequence"/>
</dbReference>
<evidence type="ECO:0000313" key="1">
    <source>
        <dbReference type="EMBL" id="GAA4300599.1"/>
    </source>
</evidence>